<evidence type="ECO:0000259" key="6">
    <source>
        <dbReference type="Pfam" id="PF00496"/>
    </source>
</evidence>
<comment type="subcellular location">
    <subcellularLocation>
        <location evidence="1">Periplasm</location>
    </subcellularLocation>
</comment>
<dbReference type="Gene3D" id="3.40.190.10">
    <property type="entry name" value="Periplasmic binding protein-like II"/>
    <property type="match status" value="1"/>
</dbReference>
<dbReference type="PROSITE" id="PS01040">
    <property type="entry name" value="SBP_BACTERIAL_5"/>
    <property type="match status" value="1"/>
</dbReference>
<keyword evidence="3" id="KW-0813">Transport</keyword>
<proteinExistence type="inferred from homology"/>
<feature type="domain" description="Solute-binding protein family 5" evidence="6">
    <location>
        <begin position="111"/>
        <end position="470"/>
    </location>
</feature>
<keyword evidence="5" id="KW-1133">Transmembrane helix</keyword>
<accession>A0A2W7BXP3</accession>
<keyword evidence="8" id="KW-1185">Reference proteome</keyword>
<protein>
    <recommendedName>
        <fullName evidence="6">Solute-binding protein family 5 domain-containing protein</fullName>
    </recommendedName>
</protein>
<dbReference type="InterPro" id="IPR023765">
    <property type="entry name" value="SBP_5_CS"/>
</dbReference>
<dbReference type="CDD" id="cd00995">
    <property type="entry name" value="PBP2_NikA_DppA_OppA_like"/>
    <property type="match status" value="1"/>
</dbReference>
<dbReference type="AlphaFoldDB" id="A0A2W7BXP3"/>
<feature type="transmembrane region" description="Helical" evidence="5">
    <location>
        <begin position="46"/>
        <end position="66"/>
    </location>
</feature>
<dbReference type="PANTHER" id="PTHR30290">
    <property type="entry name" value="PERIPLASMIC BINDING COMPONENT OF ABC TRANSPORTER"/>
    <property type="match status" value="1"/>
</dbReference>
<evidence type="ECO:0000256" key="1">
    <source>
        <dbReference type="ARBA" id="ARBA00004418"/>
    </source>
</evidence>
<dbReference type="InterPro" id="IPR000914">
    <property type="entry name" value="SBP_5_dom"/>
</dbReference>
<dbReference type="InterPro" id="IPR039424">
    <property type="entry name" value="SBP_5"/>
</dbReference>
<evidence type="ECO:0000256" key="5">
    <source>
        <dbReference type="SAM" id="Phobius"/>
    </source>
</evidence>
<organism evidence="7 8">
    <name type="scientific">Mesorhizobium kowhaii</name>
    <dbReference type="NCBI Taxonomy" id="1300272"/>
    <lineage>
        <taxon>Bacteria</taxon>
        <taxon>Pseudomonadati</taxon>
        <taxon>Pseudomonadota</taxon>
        <taxon>Alphaproteobacteria</taxon>
        <taxon>Hyphomicrobiales</taxon>
        <taxon>Phyllobacteriaceae</taxon>
        <taxon>Mesorhizobium</taxon>
    </lineage>
</organism>
<evidence type="ECO:0000313" key="8">
    <source>
        <dbReference type="Proteomes" id="UP000248616"/>
    </source>
</evidence>
<dbReference type="Gene3D" id="3.10.105.10">
    <property type="entry name" value="Dipeptide-binding Protein, Domain 3"/>
    <property type="match status" value="1"/>
</dbReference>
<dbReference type="GO" id="GO:0015833">
    <property type="term" value="P:peptide transport"/>
    <property type="evidence" value="ECO:0007669"/>
    <property type="project" value="TreeGrafter"/>
</dbReference>
<dbReference type="EMBL" id="MZXV01000056">
    <property type="protein sequence ID" value="PZV35645.1"/>
    <property type="molecule type" value="Genomic_DNA"/>
</dbReference>
<dbReference type="SUPFAM" id="SSF53850">
    <property type="entry name" value="Periplasmic binding protein-like II"/>
    <property type="match status" value="1"/>
</dbReference>
<evidence type="ECO:0000256" key="2">
    <source>
        <dbReference type="ARBA" id="ARBA00005695"/>
    </source>
</evidence>
<evidence type="ECO:0000256" key="3">
    <source>
        <dbReference type="ARBA" id="ARBA00022448"/>
    </source>
</evidence>
<dbReference type="Gene3D" id="3.90.76.10">
    <property type="entry name" value="Dipeptide-binding Protein, Domain 1"/>
    <property type="match status" value="1"/>
</dbReference>
<dbReference type="Proteomes" id="UP000248616">
    <property type="component" value="Unassembled WGS sequence"/>
</dbReference>
<evidence type="ECO:0000256" key="4">
    <source>
        <dbReference type="ARBA" id="ARBA00022729"/>
    </source>
</evidence>
<dbReference type="OrthoDB" id="9803988at2"/>
<dbReference type="GO" id="GO:1904680">
    <property type="term" value="F:peptide transmembrane transporter activity"/>
    <property type="evidence" value="ECO:0007669"/>
    <property type="project" value="TreeGrafter"/>
</dbReference>
<sequence>MRPPPTDGAAVGATGEGLARKSAWSRGIVPISAGGKQREENSMRRLLMSLVPALALMFAAGLAKAADGGTFRSAMRTGCIEMGTLHTTCGHRLDETVLQGLVHIKWTGDDVQPMLAESWKTPDGGKTYIFSLRHGVKWHDGTPFTAKDVVFSLNLYANPKVNSPWSQKLSAVAGYKAFQDGSAASLAGVKALDDMTVQVELDSAKPLWVQLQLIAISIFPEHILGKVAPGDIKGNAFWVNRVGTGPFIWKKYESDQYVEVDRNPDYFLGAPKLDRIIYQIYKDVPPIIAALETQEVDAMSYEGGGVPISELARLQKLDYLTVLPKFSAGLPTYLQFNLENKRFADVRVRQAMLYAIDRKAIIETIKQGAGELSNTLFPQDWARANDLEPYDYNPDKAKQLLSEAGWDGSQPVDFIYYYSDQMNVDTVTAIQSYLAAVGVNIQPRLLDPAAINQTYADGSFQMGFFANGMGLDPSLGSPVVVCGAKPLSMGYCNPKVDELFNKGLESADRAVRAESYQEASRILNKELPKAWLWNEVRPLAFNNRIVGLAQHFKEQPLVIFNHPVYNEVEKWEVAK</sequence>
<dbReference type="PANTHER" id="PTHR30290:SF9">
    <property type="entry name" value="OLIGOPEPTIDE-BINDING PROTEIN APPA"/>
    <property type="match status" value="1"/>
</dbReference>
<name>A0A2W7BXP3_9HYPH</name>
<gene>
    <name evidence="7" type="ORF">B5V02_26740</name>
</gene>
<keyword evidence="5" id="KW-0812">Transmembrane</keyword>
<comment type="similarity">
    <text evidence="2">Belongs to the bacterial solute-binding protein 5 family.</text>
</comment>
<reference evidence="8" key="1">
    <citation type="submission" date="2017-03" db="EMBL/GenBank/DDBJ databases">
        <authorList>
            <person name="Safronova V.I."/>
            <person name="Sazanova A.L."/>
            <person name="Chirak E.R."/>
        </authorList>
    </citation>
    <scope>NUCLEOTIDE SEQUENCE [LARGE SCALE GENOMIC DNA]</scope>
    <source>
        <strain evidence="8">Ach-343</strain>
    </source>
</reference>
<comment type="caution">
    <text evidence="7">The sequence shown here is derived from an EMBL/GenBank/DDBJ whole genome shotgun (WGS) entry which is preliminary data.</text>
</comment>
<evidence type="ECO:0000313" key="7">
    <source>
        <dbReference type="EMBL" id="PZV35645.1"/>
    </source>
</evidence>
<dbReference type="Pfam" id="PF00496">
    <property type="entry name" value="SBP_bac_5"/>
    <property type="match status" value="1"/>
</dbReference>
<keyword evidence="5" id="KW-0472">Membrane</keyword>
<keyword evidence="4" id="KW-0732">Signal</keyword>